<organism evidence="3 4">
    <name type="scientific">Candidatus Enterenecus faecium</name>
    <dbReference type="NCBI Taxonomy" id="2840780"/>
    <lineage>
        <taxon>Bacteria</taxon>
        <taxon>Bacillati</taxon>
        <taxon>Bacillota</taxon>
        <taxon>Clostridia</taxon>
        <taxon>Eubacteriales</taxon>
        <taxon>Candidatus Enterenecus</taxon>
    </lineage>
</organism>
<gene>
    <name evidence="3" type="ORF">IAD31_03000</name>
</gene>
<reference evidence="3" key="1">
    <citation type="submission" date="2020-10" db="EMBL/GenBank/DDBJ databases">
        <authorList>
            <person name="Gilroy R."/>
        </authorList>
    </citation>
    <scope>NUCLEOTIDE SEQUENCE</scope>
    <source>
        <strain evidence="3">ChiGjej2B2-12916</strain>
    </source>
</reference>
<dbReference type="InterPro" id="IPR009242">
    <property type="entry name" value="DUF896"/>
</dbReference>
<comment type="similarity">
    <text evidence="2">Belongs to the UPF0291 family.</text>
</comment>
<dbReference type="AlphaFoldDB" id="A0A9D1CGH0"/>
<dbReference type="SUPFAM" id="SSF158221">
    <property type="entry name" value="YnzC-like"/>
    <property type="match status" value="1"/>
</dbReference>
<proteinExistence type="inferred from homology"/>
<accession>A0A9D1CGH0</accession>
<protein>
    <recommendedName>
        <fullName evidence="2">UPF0291 protein IAD31_03000</fullName>
    </recommendedName>
</protein>
<sequence>MTEEKIARINELARRVKAGETLSPEELEERAALRKEYIDSVKASLVGNLENTYLVDEKGNKVKLPKKKQ</sequence>
<dbReference type="GO" id="GO:0005737">
    <property type="term" value="C:cytoplasm"/>
    <property type="evidence" value="ECO:0007669"/>
    <property type="project" value="UniProtKB-SubCell"/>
</dbReference>
<reference evidence="3" key="2">
    <citation type="journal article" date="2021" name="PeerJ">
        <title>Extensive microbial diversity within the chicken gut microbiome revealed by metagenomics and culture.</title>
        <authorList>
            <person name="Gilroy R."/>
            <person name="Ravi A."/>
            <person name="Getino M."/>
            <person name="Pursley I."/>
            <person name="Horton D.L."/>
            <person name="Alikhan N.F."/>
            <person name="Baker D."/>
            <person name="Gharbi K."/>
            <person name="Hall N."/>
            <person name="Watson M."/>
            <person name="Adriaenssens E.M."/>
            <person name="Foster-Nyarko E."/>
            <person name="Jarju S."/>
            <person name="Secka A."/>
            <person name="Antonio M."/>
            <person name="Oren A."/>
            <person name="Chaudhuri R.R."/>
            <person name="La Ragione R."/>
            <person name="Hildebrand F."/>
            <person name="Pallen M.J."/>
        </authorList>
    </citation>
    <scope>NUCLEOTIDE SEQUENCE</scope>
    <source>
        <strain evidence="3">ChiGjej2B2-12916</strain>
    </source>
</reference>
<dbReference type="PANTHER" id="PTHR37300:SF1">
    <property type="entry name" value="UPF0291 PROTEIN YNZC"/>
    <property type="match status" value="1"/>
</dbReference>
<dbReference type="Gene3D" id="1.10.287.540">
    <property type="entry name" value="Helix hairpin bin"/>
    <property type="match status" value="1"/>
</dbReference>
<comment type="subcellular location">
    <subcellularLocation>
        <location evidence="2">Cytoplasm</location>
    </subcellularLocation>
</comment>
<evidence type="ECO:0000256" key="2">
    <source>
        <dbReference type="HAMAP-Rule" id="MF_01103"/>
    </source>
</evidence>
<evidence type="ECO:0000313" key="3">
    <source>
        <dbReference type="EMBL" id="HIQ60547.1"/>
    </source>
</evidence>
<comment type="caution">
    <text evidence="3">The sequence shown here is derived from an EMBL/GenBank/DDBJ whole genome shotgun (WGS) entry which is preliminary data.</text>
</comment>
<evidence type="ECO:0000256" key="1">
    <source>
        <dbReference type="ARBA" id="ARBA00022490"/>
    </source>
</evidence>
<dbReference type="PANTHER" id="PTHR37300">
    <property type="entry name" value="UPF0291 PROTEIN CBO2609/CLC_2481"/>
    <property type="match status" value="1"/>
</dbReference>
<dbReference type="Pfam" id="PF05979">
    <property type="entry name" value="DUF896"/>
    <property type="match status" value="1"/>
</dbReference>
<dbReference type="HAMAP" id="MF_01103">
    <property type="entry name" value="UPF0291"/>
    <property type="match status" value="1"/>
</dbReference>
<name>A0A9D1CGH0_9FIRM</name>
<dbReference type="EMBL" id="DVFO01000026">
    <property type="protein sequence ID" value="HIQ60547.1"/>
    <property type="molecule type" value="Genomic_DNA"/>
</dbReference>
<dbReference type="Proteomes" id="UP000886879">
    <property type="component" value="Unassembled WGS sequence"/>
</dbReference>
<evidence type="ECO:0000313" key="4">
    <source>
        <dbReference type="Proteomes" id="UP000886879"/>
    </source>
</evidence>
<keyword evidence="1 2" id="KW-0963">Cytoplasm</keyword>